<dbReference type="GO" id="GO:0000139">
    <property type="term" value="C:Golgi membrane"/>
    <property type="evidence" value="ECO:0007669"/>
    <property type="project" value="UniProtKB-SubCell"/>
</dbReference>
<evidence type="ECO:0000256" key="4">
    <source>
        <dbReference type="ARBA" id="ARBA00011166"/>
    </source>
</evidence>
<evidence type="ECO:0000256" key="8">
    <source>
        <dbReference type="ARBA" id="ARBA00023034"/>
    </source>
</evidence>
<dbReference type="Proteomes" id="UP000472264">
    <property type="component" value="Chromosome 13"/>
</dbReference>
<evidence type="ECO:0000256" key="3">
    <source>
        <dbReference type="ARBA" id="ARBA00011023"/>
    </source>
</evidence>
<evidence type="ECO:0000256" key="5">
    <source>
        <dbReference type="ARBA" id="ARBA00020973"/>
    </source>
</evidence>
<dbReference type="SMART" id="SM01087">
    <property type="entry name" value="COG6"/>
    <property type="match status" value="1"/>
</dbReference>
<organism evidence="15 16">
    <name type="scientific">Echeneis naucrates</name>
    <name type="common">Live sharksucker</name>
    <dbReference type="NCBI Taxonomy" id="173247"/>
    <lineage>
        <taxon>Eukaryota</taxon>
        <taxon>Metazoa</taxon>
        <taxon>Chordata</taxon>
        <taxon>Craniata</taxon>
        <taxon>Vertebrata</taxon>
        <taxon>Euteleostomi</taxon>
        <taxon>Actinopterygii</taxon>
        <taxon>Neopterygii</taxon>
        <taxon>Teleostei</taxon>
        <taxon>Neoteleostei</taxon>
        <taxon>Acanthomorphata</taxon>
        <taxon>Carangaria</taxon>
        <taxon>Carangiformes</taxon>
        <taxon>Echeneidae</taxon>
        <taxon>Echeneis</taxon>
    </lineage>
</organism>
<comment type="subunit">
    <text evidence="4">Component of the conserved oligomeric Golgi complex which is composed of eight different subunits and is required for normal Golgi morphology and localization.</text>
</comment>
<dbReference type="AlphaFoldDB" id="A0A665UMI4"/>
<comment type="similarity">
    <text evidence="3 11">Belongs to the COG6 family.</text>
</comment>
<evidence type="ECO:0000256" key="1">
    <source>
        <dbReference type="ARBA" id="ARBA00003627"/>
    </source>
</evidence>
<dbReference type="GO" id="GO:0017119">
    <property type="term" value="C:Golgi transport complex"/>
    <property type="evidence" value="ECO:0007669"/>
    <property type="project" value="UniProtKB-UniRule"/>
</dbReference>
<comment type="subcellular location">
    <subcellularLocation>
        <location evidence="2 11">Golgi apparatus membrane</location>
        <topology evidence="2 11">Peripheral membrane protein</topology>
    </subcellularLocation>
</comment>
<dbReference type="InterPro" id="IPR048369">
    <property type="entry name" value="COG6_C"/>
</dbReference>
<proteinExistence type="inferred from homology"/>
<comment type="function">
    <text evidence="1 11">Required for normal Golgi function.</text>
</comment>
<name>A0A665UMI4_ECHNA</name>
<feature type="region of interest" description="Disordered" evidence="12">
    <location>
        <begin position="1"/>
        <end position="29"/>
    </location>
</feature>
<dbReference type="PANTHER" id="PTHR21506">
    <property type="entry name" value="COMPONENT OF OLIGOMERIC GOLGI COMPLEX 6"/>
    <property type="match status" value="1"/>
</dbReference>
<evidence type="ECO:0000256" key="11">
    <source>
        <dbReference type="RuleBase" id="RU365075"/>
    </source>
</evidence>
<dbReference type="InterPro" id="IPR048368">
    <property type="entry name" value="COG6_N"/>
</dbReference>
<evidence type="ECO:0000313" key="16">
    <source>
        <dbReference type="Proteomes" id="UP000472264"/>
    </source>
</evidence>
<feature type="domain" description="Conserved Oligomeric Golgi complex subunit 6 C-terminal" evidence="14">
    <location>
        <begin position="198"/>
        <end position="646"/>
    </location>
</feature>
<protein>
    <recommendedName>
        <fullName evidence="5 11">Conserved oligomeric Golgi complex subunit 6</fullName>
        <shortName evidence="11">COG complex subunit 6</shortName>
    </recommendedName>
    <alternativeName>
        <fullName evidence="10 11">Component of oligomeric Golgi complex 6</fullName>
    </alternativeName>
</protein>
<sequence length="647" mass="72808">MADKVDISTDSSTAIQNANPPSQPNNPLSRKLNKILETRLDNDKEMLEALKALSVFFTENSLRTRRNLRGDIERRSLAINEEFARIFKDVKEELESVHEDVQAMSTCCEEMTNRLKAAKEQTQDLIVKTNKLQGENHRLEVRSQVAQAFLAKFQLSHEEMAMLRGARDSPITEDFFRALSRVKHIHEDVKILLRTNQQTAGLEIMEQMAVLQETSYEQLYRWAQNECRGLTQETCDISPVLTQAMEALQDRPVLYKYTLDEFGTARRCAVVRGFIDALTRGGPGGTPRPIEMHSHDPMRYVGDMLAWLHQATASEKEHLEALLKQVTLSIISDSCHILKLKMMQSHKNVRIEQVIVAEPGAVLLYKLSNLLKFYHHTISSIIGTSVASLLITMEEMHVLSKKMFFNSLSLHASRLMDKVELPPADLGPTASLTQTLSLLREVLASHDSSVVPLDARQADFAQVLSCILDPLLQLCTVSASNLGTADMATYMVNSLYVMKTTLALFEFTDKRLEMLEFQIEAHLDTLINEQASYVLTRAGLSYIYNCVQQHSAEQGALSLLPSMDSSSVKGAMVQFDRYLSSPDTLVMPQLNFLLSAAVKEQIFRQSTELVCRAYGEVYTALTSQANGYKDPENLLPRSPQQVQTLLS</sequence>
<dbReference type="GO" id="GO:0006891">
    <property type="term" value="P:intra-Golgi vesicle-mediated transport"/>
    <property type="evidence" value="ECO:0007669"/>
    <property type="project" value="UniProtKB-UniRule"/>
</dbReference>
<dbReference type="Pfam" id="PF20653">
    <property type="entry name" value="COG6_C"/>
    <property type="match status" value="1"/>
</dbReference>
<evidence type="ECO:0000256" key="12">
    <source>
        <dbReference type="SAM" id="MobiDB-lite"/>
    </source>
</evidence>
<dbReference type="Ensembl" id="ENSENLT00000021278.1">
    <property type="protein sequence ID" value="ENSENLP00000020551.1"/>
    <property type="gene ID" value="ENSENLG00000009259.1"/>
</dbReference>
<feature type="domain" description="Conserved oligomeric complex COG6 N-terminal" evidence="13">
    <location>
        <begin position="53"/>
        <end position="165"/>
    </location>
</feature>
<dbReference type="GO" id="GO:0015031">
    <property type="term" value="P:protein transport"/>
    <property type="evidence" value="ECO:0007669"/>
    <property type="project" value="UniProtKB-KW"/>
</dbReference>
<reference evidence="15" key="3">
    <citation type="submission" date="2025-09" db="UniProtKB">
        <authorList>
            <consortium name="Ensembl"/>
        </authorList>
    </citation>
    <scope>IDENTIFICATION</scope>
</reference>
<gene>
    <name evidence="15" type="primary">cog6</name>
</gene>
<reference evidence="15" key="2">
    <citation type="submission" date="2025-08" db="UniProtKB">
        <authorList>
            <consortium name="Ensembl"/>
        </authorList>
    </citation>
    <scope>IDENTIFICATION</scope>
</reference>
<accession>A0A665UMI4</accession>
<evidence type="ECO:0000256" key="2">
    <source>
        <dbReference type="ARBA" id="ARBA00004395"/>
    </source>
</evidence>
<keyword evidence="6 11" id="KW-0813">Transport</keyword>
<evidence type="ECO:0000259" key="13">
    <source>
        <dbReference type="Pfam" id="PF06419"/>
    </source>
</evidence>
<dbReference type="PANTHER" id="PTHR21506:SF0">
    <property type="entry name" value="CONSERVED OLIGOMERIC GOLGI COMPLEX SUBUNIT 6"/>
    <property type="match status" value="1"/>
</dbReference>
<evidence type="ECO:0000256" key="9">
    <source>
        <dbReference type="ARBA" id="ARBA00023136"/>
    </source>
</evidence>
<keyword evidence="9 11" id="KW-0472">Membrane</keyword>
<keyword evidence="16" id="KW-1185">Reference proteome</keyword>
<dbReference type="InterPro" id="IPR010490">
    <property type="entry name" value="COG6"/>
</dbReference>
<evidence type="ECO:0000256" key="6">
    <source>
        <dbReference type="ARBA" id="ARBA00022448"/>
    </source>
</evidence>
<reference evidence="15" key="1">
    <citation type="submission" date="2021-04" db="EMBL/GenBank/DDBJ databases">
        <authorList>
            <consortium name="Wellcome Sanger Institute Data Sharing"/>
        </authorList>
    </citation>
    <scope>NUCLEOTIDE SEQUENCE [LARGE SCALE GENOMIC DNA]</scope>
</reference>
<keyword evidence="7 11" id="KW-0653">Protein transport</keyword>
<keyword evidence="8 11" id="KW-0333">Golgi apparatus</keyword>
<dbReference type="Pfam" id="PF06419">
    <property type="entry name" value="COG6_N"/>
    <property type="match status" value="1"/>
</dbReference>
<evidence type="ECO:0000313" key="15">
    <source>
        <dbReference type="Ensembl" id="ENSENLP00000020551.1"/>
    </source>
</evidence>
<evidence type="ECO:0000256" key="7">
    <source>
        <dbReference type="ARBA" id="ARBA00022927"/>
    </source>
</evidence>
<evidence type="ECO:0000256" key="10">
    <source>
        <dbReference type="ARBA" id="ARBA00031348"/>
    </source>
</evidence>
<evidence type="ECO:0000259" key="14">
    <source>
        <dbReference type="Pfam" id="PF20653"/>
    </source>
</evidence>